<dbReference type="InterPro" id="IPR006076">
    <property type="entry name" value="FAD-dep_OxRdtase"/>
</dbReference>
<dbReference type="PROSITE" id="PS51318">
    <property type="entry name" value="TAT"/>
    <property type="match status" value="1"/>
</dbReference>
<feature type="domain" description="FAD dependent oxidoreductase" evidence="2">
    <location>
        <begin position="84"/>
        <end position="437"/>
    </location>
</feature>
<dbReference type="PANTHER" id="PTHR13847:SF281">
    <property type="entry name" value="FAD DEPENDENT OXIDOREDUCTASE DOMAIN-CONTAINING PROTEIN"/>
    <property type="match status" value="1"/>
</dbReference>
<dbReference type="Gene3D" id="3.30.9.10">
    <property type="entry name" value="D-Amino Acid Oxidase, subunit A, domain 2"/>
    <property type="match status" value="1"/>
</dbReference>
<dbReference type="Gene3D" id="3.50.50.60">
    <property type="entry name" value="FAD/NAD(P)-binding domain"/>
    <property type="match status" value="1"/>
</dbReference>
<evidence type="ECO:0000313" key="3">
    <source>
        <dbReference type="EMBL" id="PLW67428.1"/>
    </source>
</evidence>
<proteinExistence type="predicted"/>
<protein>
    <submittedName>
        <fullName evidence="3">FAD-dependent oxidoreductase</fullName>
    </submittedName>
</protein>
<evidence type="ECO:0000313" key="4">
    <source>
        <dbReference type="Proteomes" id="UP000235005"/>
    </source>
</evidence>
<dbReference type="Pfam" id="PF01266">
    <property type="entry name" value="DAO"/>
    <property type="match status" value="1"/>
</dbReference>
<evidence type="ECO:0000259" key="2">
    <source>
        <dbReference type="Pfam" id="PF01266"/>
    </source>
</evidence>
<dbReference type="PANTHER" id="PTHR13847">
    <property type="entry name" value="SARCOSINE DEHYDROGENASE-RELATED"/>
    <property type="match status" value="1"/>
</dbReference>
<evidence type="ECO:0000256" key="1">
    <source>
        <dbReference type="ARBA" id="ARBA00023002"/>
    </source>
</evidence>
<organism evidence="3 4">
    <name type="scientific">Pseudohalioglobus lutimaris</name>
    <dbReference type="NCBI Taxonomy" id="1737061"/>
    <lineage>
        <taxon>Bacteria</taxon>
        <taxon>Pseudomonadati</taxon>
        <taxon>Pseudomonadota</taxon>
        <taxon>Gammaproteobacteria</taxon>
        <taxon>Cellvibrionales</taxon>
        <taxon>Halieaceae</taxon>
        <taxon>Pseudohalioglobus</taxon>
    </lineage>
</organism>
<accession>A0A2N5WYX8</accession>
<reference evidence="3 4" key="1">
    <citation type="submission" date="2018-01" db="EMBL/GenBank/DDBJ databases">
        <title>The draft genome sequence of Halioglobus lutimaris HF004.</title>
        <authorList>
            <person name="Du Z.-J."/>
            <person name="Shi M.-J."/>
        </authorList>
    </citation>
    <scope>NUCLEOTIDE SEQUENCE [LARGE SCALE GENOMIC DNA]</scope>
    <source>
        <strain evidence="3 4">HF004</strain>
    </source>
</reference>
<dbReference type="InterPro" id="IPR036188">
    <property type="entry name" value="FAD/NAD-bd_sf"/>
</dbReference>
<keyword evidence="4" id="KW-1185">Reference proteome</keyword>
<dbReference type="Proteomes" id="UP000235005">
    <property type="component" value="Unassembled WGS sequence"/>
</dbReference>
<dbReference type="OrthoDB" id="8673905at2"/>
<dbReference type="SUPFAM" id="SSF51905">
    <property type="entry name" value="FAD/NAD(P)-binding domain"/>
    <property type="match status" value="1"/>
</dbReference>
<name>A0A2N5WYX8_9GAMM</name>
<dbReference type="InterPro" id="IPR006311">
    <property type="entry name" value="TAT_signal"/>
</dbReference>
<dbReference type="PROSITE" id="PS51257">
    <property type="entry name" value="PROKAR_LIPOPROTEIN"/>
    <property type="match status" value="1"/>
</dbReference>
<dbReference type="AlphaFoldDB" id="A0A2N5WYX8"/>
<gene>
    <name evidence="3" type="ORF">C0039_16940</name>
</gene>
<sequence>MKKVTRREALKSGGTLLVGGAIVGCGSEADTRGEGSESSPSQGVATELDSLYDKGAIPIAESGWTKTQGLGTHYPSLATDLVTDVLVIGAGLAGGSLALHLSELSINTVVLEARQPGWGASGRNAGHVLPLLRDMSVFEQFPDQGHAFFELFREHHTLPFDIAKRYDIDCDAVASGYLNAMTSQSAFDKFKQSSLASAEALGQNLIDVDAATMHEMTGSHYYSHGLLYESGGRINPYLFTRGMIKAAVENGVRVYGDSVATAVSPQGKGWRVQLEGGNSVSCDKLIFCTNAYATDIMPQFQRAFYPVTAYALSTTPLPAQIRDIVLPSRATLAQVPIDLNPLIVDGHNRIVTASIPSSSRPANAQWHFEQHLKWIHRTWPETRDVPIELESYWTGRVAMREREFPGMYQLDSGIYGLMHFNAWGNVMAPLMGRSLAQAIASDSADQLPFPIVKPDLIANPGKQEFLLRSLMIPAARLAQSFGFI</sequence>
<dbReference type="GO" id="GO:0016491">
    <property type="term" value="F:oxidoreductase activity"/>
    <property type="evidence" value="ECO:0007669"/>
    <property type="project" value="UniProtKB-KW"/>
</dbReference>
<keyword evidence="1" id="KW-0560">Oxidoreductase</keyword>
<dbReference type="EMBL" id="PKUS01000029">
    <property type="protein sequence ID" value="PLW67428.1"/>
    <property type="molecule type" value="Genomic_DNA"/>
</dbReference>
<comment type="caution">
    <text evidence="3">The sequence shown here is derived from an EMBL/GenBank/DDBJ whole genome shotgun (WGS) entry which is preliminary data.</text>
</comment>
<dbReference type="GO" id="GO:0005737">
    <property type="term" value="C:cytoplasm"/>
    <property type="evidence" value="ECO:0007669"/>
    <property type="project" value="TreeGrafter"/>
</dbReference>